<dbReference type="EMBL" id="CP124690">
    <property type="protein sequence ID" value="WGX77699.1"/>
    <property type="molecule type" value="Genomic_DNA"/>
</dbReference>
<reference evidence="2 3" key="1">
    <citation type="submission" date="2023-04" db="EMBL/GenBank/DDBJ databases">
        <title>Bacteria Genome Submission.</title>
        <authorList>
            <person name="Isaac P."/>
        </authorList>
    </citation>
    <scope>NUCLEOTIDE SEQUENCE [LARGE SCALE GENOMIC DNA]</scope>
    <source>
        <strain evidence="2 3">SampleS7P1</strain>
        <plasmid evidence="2 3">unnamed5</plasmid>
    </source>
</reference>
<organism evidence="2 3">
    <name type="scientific">Paraclostridium bifermentans</name>
    <name type="common">Clostridium bifermentans</name>
    <dbReference type="NCBI Taxonomy" id="1490"/>
    <lineage>
        <taxon>Bacteria</taxon>
        <taxon>Bacillati</taxon>
        <taxon>Bacillota</taxon>
        <taxon>Clostridia</taxon>
        <taxon>Peptostreptococcales</taxon>
        <taxon>Peptostreptococcaceae</taxon>
        <taxon>Paraclostridium</taxon>
    </lineage>
</organism>
<feature type="transmembrane region" description="Helical" evidence="1">
    <location>
        <begin position="63"/>
        <end position="93"/>
    </location>
</feature>
<evidence type="ECO:0008006" key="4">
    <source>
        <dbReference type="Google" id="ProtNLM"/>
    </source>
</evidence>
<gene>
    <name evidence="2" type="ORF">QJS64_20695</name>
</gene>
<sequence>MNNKALRLSAKEIIKENKQEILKVFSGIIILLLGTFFLINPLVKDFTQMIMKSLNLDNKAYVLYNATVNIISVGISFTISSLIPEFIAVSIALELVENNTFSLNSVKLRLNKISNYLYSKLIAILIQIVWYVILNISRVALTVVFLITIASVFSLGGISVTLGVIENLSFFIFLCTINFIIYANIFSLPFIALDGENEFKTRDIYKTYRKIMKKNRFKSLKLIFSFLPMVFILLGLFLIYLCVGNIISTTIMMIFLGIIGICSIVFYPYILITMALFYKRIYNYSYFI</sequence>
<dbReference type="Proteomes" id="UP001239169">
    <property type="component" value="Plasmid unnamed5"/>
</dbReference>
<evidence type="ECO:0000313" key="3">
    <source>
        <dbReference type="Proteomes" id="UP001239169"/>
    </source>
</evidence>
<evidence type="ECO:0000313" key="2">
    <source>
        <dbReference type="EMBL" id="WGX77699.1"/>
    </source>
</evidence>
<feature type="transmembrane region" description="Helical" evidence="1">
    <location>
        <begin position="140"/>
        <end position="165"/>
    </location>
</feature>
<feature type="transmembrane region" description="Helical" evidence="1">
    <location>
        <begin position="24"/>
        <end position="43"/>
    </location>
</feature>
<feature type="transmembrane region" description="Helical" evidence="1">
    <location>
        <begin position="253"/>
        <end position="278"/>
    </location>
</feature>
<feature type="transmembrane region" description="Helical" evidence="1">
    <location>
        <begin position="171"/>
        <end position="193"/>
    </location>
</feature>
<keyword evidence="2" id="KW-0614">Plasmid</keyword>
<proteinExistence type="predicted"/>
<feature type="transmembrane region" description="Helical" evidence="1">
    <location>
        <begin position="113"/>
        <end position="133"/>
    </location>
</feature>
<evidence type="ECO:0000256" key="1">
    <source>
        <dbReference type="SAM" id="Phobius"/>
    </source>
</evidence>
<keyword evidence="3" id="KW-1185">Reference proteome</keyword>
<geneLocation type="plasmid" evidence="2 3">
    <name>unnamed5</name>
</geneLocation>
<keyword evidence="1" id="KW-1133">Transmembrane helix</keyword>
<keyword evidence="1" id="KW-0472">Membrane</keyword>
<accession>A0ABY8R815</accession>
<name>A0ABY8R815_PARBF</name>
<feature type="transmembrane region" description="Helical" evidence="1">
    <location>
        <begin position="222"/>
        <end position="247"/>
    </location>
</feature>
<keyword evidence="1" id="KW-0812">Transmembrane</keyword>
<protein>
    <recommendedName>
        <fullName evidence="4">DUF975 family protein</fullName>
    </recommendedName>
</protein>